<proteinExistence type="predicted"/>
<accession>A0A699U5E8</accession>
<sequence>MNGASSTTNTLTLLIDAPDGVFTANGEHIAGWWPTAKLFDDTGTFIRGTQITFRTREIERGSSIMYVTSSRSAVLYSRSMVLSYCATDRARSASKRANESRASRTMLRTWSPMWRTST</sequence>
<dbReference type="AlphaFoldDB" id="A0A699U5E8"/>
<reference evidence="1" key="1">
    <citation type="journal article" date="2019" name="Sci. Rep.">
        <title>Draft genome of Tanacetum cinerariifolium, the natural source of mosquito coil.</title>
        <authorList>
            <person name="Yamashiro T."/>
            <person name="Shiraishi A."/>
            <person name="Satake H."/>
            <person name="Nakayama K."/>
        </authorList>
    </citation>
    <scope>NUCLEOTIDE SEQUENCE</scope>
</reference>
<evidence type="ECO:0000313" key="1">
    <source>
        <dbReference type="EMBL" id="GFD16609.1"/>
    </source>
</evidence>
<protein>
    <submittedName>
        <fullName evidence="1">Uncharacterized protein</fullName>
    </submittedName>
</protein>
<dbReference type="EMBL" id="BKCJ011294482">
    <property type="protein sequence ID" value="GFD16609.1"/>
    <property type="molecule type" value="Genomic_DNA"/>
</dbReference>
<organism evidence="1">
    <name type="scientific">Tanacetum cinerariifolium</name>
    <name type="common">Dalmatian daisy</name>
    <name type="synonym">Chrysanthemum cinerariifolium</name>
    <dbReference type="NCBI Taxonomy" id="118510"/>
    <lineage>
        <taxon>Eukaryota</taxon>
        <taxon>Viridiplantae</taxon>
        <taxon>Streptophyta</taxon>
        <taxon>Embryophyta</taxon>
        <taxon>Tracheophyta</taxon>
        <taxon>Spermatophyta</taxon>
        <taxon>Magnoliopsida</taxon>
        <taxon>eudicotyledons</taxon>
        <taxon>Gunneridae</taxon>
        <taxon>Pentapetalae</taxon>
        <taxon>asterids</taxon>
        <taxon>campanulids</taxon>
        <taxon>Asterales</taxon>
        <taxon>Asteraceae</taxon>
        <taxon>Asteroideae</taxon>
        <taxon>Anthemideae</taxon>
        <taxon>Anthemidinae</taxon>
        <taxon>Tanacetum</taxon>
    </lineage>
</organism>
<comment type="caution">
    <text evidence="1">The sequence shown here is derived from an EMBL/GenBank/DDBJ whole genome shotgun (WGS) entry which is preliminary data.</text>
</comment>
<name>A0A699U5E8_TANCI</name>
<gene>
    <name evidence="1" type="ORF">Tci_888578</name>
</gene>